<name>A0A0F9A0G3_9ZZZZ</name>
<gene>
    <name evidence="1" type="ORF">LCGC14_2907140</name>
</gene>
<sequence length="28" mass="3109">MIKYASLFLLVFALTSQAKAQSKEVAHI</sequence>
<dbReference type="AlphaFoldDB" id="A0A0F9A0G3"/>
<proteinExistence type="predicted"/>
<feature type="non-terminal residue" evidence="1">
    <location>
        <position position="28"/>
    </location>
</feature>
<organism evidence="1">
    <name type="scientific">marine sediment metagenome</name>
    <dbReference type="NCBI Taxonomy" id="412755"/>
    <lineage>
        <taxon>unclassified sequences</taxon>
        <taxon>metagenomes</taxon>
        <taxon>ecological metagenomes</taxon>
    </lineage>
</organism>
<dbReference type="EMBL" id="LAZR01057416">
    <property type="protein sequence ID" value="KKK72114.1"/>
    <property type="molecule type" value="Genomic_DNA"/>
</dbReference>
<reference evidence="1" key="1">
    <citation type="journal article" date="2015" name="Nature">
        <title>Complex archaea that bridge the gap between prokaryotes and eukaryotes.</title>
        <authorList>
            <person name="Spang A."/>
            <person name="Saw J.H."/>
            <person name="Jorgensen S.L."/>
            <person name="Zaremba-Niedzwiedzka K."/>
            <person name="Martijn J."/>
            <person name="Lind A.E."/>
            <person name="van Eijk R."/>
            <person name="Schleper C."/>
            <person name="Guy L."/>
            <person name="Ettema T.J."/>
        </authorList>
    </citation>
    <scope>NUCLEOTIDE SEQUENCE</scope>
</reference>
<comment type="caution">
    <text evidence="1">The sequence shown here is derived from an EMBL/GenBank/DDBJ whole genome shotgun (WGS) entry which is preliminary data.</text>
</comment>
<accession>A0A0F9A0G3</accession>
<protein>
    <submittedName>
        <fullName evidence="1">Uncharacterized protein</fullName>
    </submittedName>
</protein>
<evidence type="ECO:0000313" key="1">
    <source>
        <dbReference type="EMBL" id="KKK72114.1"/>
    </source>
</evidence>